<dbReference type="InterPro" id="IPR044731">
    <property type="entry name" value="BDH-like"/>
</dbReference>
<dbReference type="EMBL" id="QGGI01000001">
    <property type="protein sequence ID" value="PWJ96676.1"/>
    <property type="molecule type" value="Genomic_DNA"/>
</dbReference>
<dbReference type="InterPro" id="IPR056798">
    <property type="entry name" value="ADH_Fe_C"/>
</dbReference>
<dbReference type="GO" id="GO:1990002">
    <property type="term" value="F:methylglyoxal reductase (NADPH) (acetol producing) activity"/>
    <property type="evidence" value="ECO:0007669"/>
    <property type="project" value="TreeGrafter"/>
</dbReference>
<evidence type="ECO:0008006" key="6">
    <source>
        <dbReference type="Google" id="ProtNLM"/>
    </source>
</evidence>
<keyword evidence="1" id="KW-0560">Oxidoreductase</keyword>
<dbReference type="Pfam" id="PF25137">
    <property type="entry name" value="ADH_Fe_C"/>
    <property type="match status" value="1"/>
</dbReference>
<organism evidence="4 5">
    <name type="scientific">Oceanotoga teriensis</name>
    <dbReference type="NCBI Taxonomy" id="515440"/>
    <lineage>
        <taxon>Bacteria</taxon>
        <taxon>Thermotogati</taxon>
        <taxon>Thermotogota</taxon>
        <taxon>Thermotogae</taxon>
        <taxon>Petrotogales</taxon>
        <taxon>Petrotogaceae</taxon>
        <taxon>Oceanotoga</taxon>
    </lineage>
</organism>
<keyword evidence="5" id="KW-1185">Reference proteome</keyword>
<feature type="domain" description="Fe-containing alcohol dehydrogenase-like C-terminal" evidence="3">
    <location>
        <begin position="189"/>
        <end position="386"/>
    </location>
</feature>
<dbReference type="FunFam" id="3.40.50.1970:FF:000003">
    <property type="entry name" value="Alcohol dehydrogenase, iron-containing"/>
    <property type="match status" value="1"/>
</dbReference>
<name>A0AA45HJX9_9BACT</name>
<dbReference type="PROSITE" id="PS00913">
    <property type="entry name" value="ADH_IRON_1"/>
    <property type="match status" value="1"/>
</dbReference>
<dbReference type="PANTHER" id="PTHR43633:SF1">
    <property type="entry name" value="ALCOHOL DEHYDROGENASE YQHD"/>
    <property type="match status" value="1"/>
</dbReference>
<comment type="caution">
    <text evidence="4">The sequence shown here is derived from an EMBL/GenBank/DDBJ whole genome shotgun (WGS) entry which is preliminary data.</text>
</comment>
<sequence>MKDFIFENKTKIIFGEDKVELIGKELRKGNIKKVLLVYGRNSIKKTGLYDRIINSLKNKNIDFVELSGVKPNPILSKVQEGINIAKDNNVKGILAVGGGSVIDSSKAIAAGFYHNGDIWEAFEKKSKITKALPIYTILTLSATGSEMNGNAVVTNDQTNQKWDFFSKKVYPQVSIIDPKIQSTLPKKQTINGAVDTISHVMEFYFDPTKNTMIQDEISEGIIRTVMKSTEKLLQDENDYESRAELCWSSTLALNGLLSTGKMGGDWSSHMIEHSVSAIHDISHGEGLAIVFPAWLKYIQDDGVEKLDRFAEKIFGIDTGNPKFDAELGITALKDWYRKIGQPVSFSEIKITKEQLIKIAENASQIAPFGKMKKLDYKEILEILNIAY</sequence>
<evidence type="ECO:0000313" key="5">
    <source>
        <dbReference type="Proteomes" id="UP000245921"/>
    </source>
</evidence>
<dbReference type="GO" id="GO:0008106">
    <property type="term" value="F:alcohol dehydrogenase (NADP+) activity"/>
    <property type="evidence" value="ECO:0007669"/>
    <property type="project" value="TreeGrafter"/>
</dbReference>
<dbReference type="Proteomes" id="UP000245921">
    <property type="component" value="Unassembled WGS sequence"/>
</dbReference>
<protein>
    <recommendedName>
        <fullName evidence="6">Alcohol dehydrogenase iron-type/glycerol dehydrogenase GldA domain-containing protein</fullName>
    </recommendedName>
</protein>
<dbReference type="GO" id="GO:0046872">
    <property type="term" value="F:metal ion binding"/>
    <property type="evidence" value="ECO:0007669"/>
    <property type="project" value="InterPro"/>
</dbReference>
<dbReference type="Pfam" id="PF00465">
    <property type="entry name" value="Fe-ADH"/>
    <property type="match status" value="1"/>
</dbReference>
<dbReference type="CDD" id="cd08187">
    <property type="entry name" value="BDH"/>
    <property type="match status" value="1"/>
</dbReference>
<dbReference type="AlphaFoldDB" id="A0AA45HJX9"/>
<dbReference type="PROSITE" id="PS00060">
    <property type="entry name" value="ADH_IRON_2"/>
    <property type="match status" value="1"/>
</dbReference>
<evidence type="ECO:0000259" key="2">
    <source>
        <dbReference type="Pfam" id="PF00465"/>
    </source>
</evidence>
<evidence type="ECO:0000259" key="3">
    <source>
        <dbReference type="Pfam" id="PF25137"/>
    </source>
</evidence>
<dbReference type="RefSeq" id="WP_109603663.1">
    <property type="nucleotide sequence ID" value="NZ_JAMHJO010000001.1"/>
</dbReference>
<dbReference type="Gene3D" id="3.40.50.1970">
    <property type="match status" value="1"/>
</dbReference>
<dbReference type="Gene3D" id="1.20.1090.10">
    <property type="entry name" value="Dehydroquinate synthase-like - alpha domain"/>
    <property type="match status" value="1"/>
</dbReference>
<dbReference type="SUPFAM" id="SSF56796">
    <property type="entry name" value="Dehydroquinate synthase-like"/>
    <property type="match status" value="1"/>
</dbReference>
<evidence type="ECO:0000313" key="4">
    <source>
        <dbReference type="EMBL" id="PWJ96676.1"/>
    </source>
</evidence>
<gene>
    <name evidence="4" type="ORF">C7380_101251</name>
</gene>
<evidence type="ECO:0000256" key="1">
    <source>
        <dbReference type="ARBA" id="ARBA00023002"/>
    </source>
</evidence>
<proteinExistence type="predicted"/>
<dbReference type="InterPro" id="IPR001670">
    <property type="entry name" value="ADH_Fe/GldA"/>
</dbReference>
<dbReference type="InterPro" id="IPR018211">
    <property type="entry name" value="ADH_Fe_CS"/>
</dbReference>
<feature type="domain" description="Alcohol dehydrogenase iron-type/glycerol dehydrogenase GldA" evidence="2">
    <location>
        <begin position="10"/>
        <end position="178"/>
    </location>
</feature>
<dbReference type="GO" id="GO:0005829">
    <property type="term" value="C:cytosol"/>
    <property type="evidence" value="ECO:0007669"/>
    <property type="project" value="TreeGrafter"/>
</dbReference>
<dbReference type="PANTHER" id="PTHR43633">
    <property type="entry name" value="ALCOHOL DEHYDROGENASE YQHD"/>
    <property type="match status" value="1"/>
</dbReference>
<accession>A0AA45HJX9</accession>
<dbReference type="GO" id="GO:1990362">
    <property type="term" value="F:butanol dehydrogenase (NAD+) activity"/>
    <property type="evidence" value="ECO:0007669"/>
    <property type="project" value="InterPro"/>
</dbReference>
<reference evidence="4 5" key="1">
    <citation type="submission" date="2018-05" db="EMBL/GenBank/DDBJ databases">
        <title>Genomic Encyclopedia of Type Strains, Phase IV (KMG-IV): sequencing the most valuable type-strain genomes for metagenomic binning, comparative biology and taxonomic classification.</title>
        <authorList>
            <person name="Goeker M."/>
        </authorList>
    </citation>
    <scope>NUCLEOTIDE SEQUENCE [LARGE SCALE GENOMIC DNA]</scope>
    <source>
        <strain evidence="4 5">DSM 24906</strain>
    </source>
</reference>